<dbReference type="Pfam" id="PF00610">
    <property type="entry name" value="DEP"/>
    <property type="match status" value="1"/>
</dbReference>
<dbReference type="CDD" id="cd00160">
    <property type="entry name" value="RhoGEF"/>
    <property type="match status" value="1"/>
</dbReference>
<dbReference type="OrthoDB" id="2272012at2759"/>
<keyword evidence="2" id="KW-0344">Guanine-nucleotide releasing factor</keyword>
<feature type="domain" description="CNH" evidence="6">
    <location>
        <begin position="930"/>
        <end position="1227"/>
    </location>
</feature>
<dbReference type="STRING" id="1097556.R4XEU4"/>
<dbReference type="PANTHER" id="PTHR46572:SF2">
    <property type="entry name" value="RHO1 GDP-GTP EXCHANGE PROTEIN 1-RELATED"/>
    <property type="match status" value="1"/>
</dbReference>
<dbReference type="AlphaFoldDB" id="R4XEU4"/>
<dbReference type="PROSITE" id="PS50219">
    <property type="entry name" value="CNH"/>
    <property type="match status" value="1"/>
</dbReference>
<name>R4XEU4_TAPDE</name>
<dbReference type="SUPFAM" id="SSF46785">
    <property type="entry name" value="Winged helix' DNA-binding domain"/>
    <property type="match status" value="1"/>
</dbReference>
<evidence type="ECO:0000259" key="6">
    <source>
        <dbReference type="PROSITE" id="PS50219"/>
    </source>
</evidence>
<dbReference type="Pfam" id="PF15405">
    <property type="entry name" value="PH_5"/>
    <property type="match status" value="1"/>
</dbReference>
<dbReference type="SUPFAM" id="SSF50729">
    <property type="entry name" value="PH domain-like"/>
    <property type="match status" value="1"/>
</dbReference>
<evidence type="ECO:0000256" key="2">
    <source>
        <dbReference type="ARBA" id="ARBA00022658"/>
    </source>
</evidence>
<dbReference type="SUPFAM" id="SSF48065">
    <property type="entry name" value="DBL homology domain (DH-domain)"/>
    <property type="match status" value="1"/>
</dbReference>
<dbReference type="eggNOG" id="KOG4305">
    <property type="taxonomic scope" value="Eukaryota"/>
</dbReference>
<feature type="compositionally biased region" description="Polar residues" evidence="3">
    <location>
        <begin position="46"/>
        <end position="58"/>
    </location>
</feature>
<proteinExistence type="predicted"/>
<sequence>MSGGQRQDAAFHNIFGADRKIPVRSYPEQHVSRPSTGAYRDDPSRTRSLQSGPAQQVRNPVEAARQPPPGHGQQSYGDQQRFDIRPPYMQRPQRVPSEGYVNLPPIPRPNYDRAQSLHSGVQRPNFSRLNVASRDFNNNPGHSPLPVTPSDIQEYRPNSATTKRQSSVDMVSPRGIPYQIDTNLSPVLPPLNGIRREPYSEYSTSTAGQTIAEESMAGLNISDNQQSPVGSMYPARTVSGSTQSTKVTDRSFSMTSTSSRAVPDRSFSFTASSSTLTEKRPSYATTKSQHGHSGSGQAVYTTSKRAPMVYPALLSRVADAFRQRIILSEKTKDGLSYKDAFLGCDAVDVIAYIIRTTDRNLALLLGRSLDAQKFLHDVTYDHRLRDSANEVYQFRENLAAGFSENETANSNGALSNNASIRERKRPSRAPTIDSVDSTLVDPSLNGTSRDPELEDDLPNGVFTLLTECYSPTCTRDRLCYSIACPRRLEQQARLNMRPTPGLRRAESRGSLNDLADGPQENKLWINSVSQDVADSVDDSEKKRQEVICEAIYTERDFVKDLEYLRDFWIKPLRISTCIPEARREKFIRTVFGNVLEVHLVNSRLAEALTHRQQAQAVVHEVGDIFLEFIPHFDPFIRYGSQQLYAKFEFEREKSMNPQFAKFVEETERLKESRKLELNGYLTKPTTRLARYPLLLEAIQKYTKQTNLDNVNLPKAVTAIKGFLSRVNAESGKAENRFNLMQLQSQLVNKPGEPDPNLKLTDENRLLIFKGALKKKNVGNANAGADNSSDVQVFLFDHVILMVKAKIMNKRETLKVHRKPIPLELLVIQRTEEDVREAQKGALAKRPSSSLLPGAGKSSMGMPGKASDGTKGYSITFQHLGRRGYAITLYATTQISRKKWLEQIEQQQKVLRDRHNVFQRVVVCEKYFLGNNKVQCVVPFDGGRKLIYGTDNGIYVSDRRPNSASRSTPVRVLAIQGATQIDVIEEFGILLVLQDKTLVSFSMEALDVNDNNITNKRPRKVSSHTSFFKAGVCLGRVLVCVVKSSVLSSTIKVFEPVDHKGIGKKQPAFRKLLAGGNDLKVFKEFYIPTESSSIHFLKSKLCVGCAKGFEVVSLENLETQSLLDPADSSLDFFQRRENVKPVAIYRLNGEFLLCYDEFAFFVNRNGWRARPNWVIHWEGICEATALHYPYILAFEPSFVEIYHVETGVLVQIVPGNHIKLVHEGRGKMGEGGEILITSDGHDVGHGDSTVAALSLTQGLVSPTRDQSD</sequence>
<feature type="region of interest" description="Disordered" evidence="3">
    <location>
        <begin position="406"/>
        <end position="456"/>
    </location>
</feature>
<dbReference type="Pfam" id="PF00621">
    <property type="entry name" value="RhoGEF"/>
    <property type="match status" value="1"/>
</dbReference>
<dbReference type="GO" id="GO:0035556">
    <property type="term" value="P:intracellular signal transduction"/>
    <property type="evidence" value="ECO:0007669"/>
    <property type="project" value="InterPro"/>
</dbReference>
<feature type="region of interest" description="Disordered" evidence="3">
    <location>
        <begin position="278"/>
        <end position="298"/>
    </location>
</feature>
<feature type="compositionally biased region" description="Polar residues" evidence="3">
    <location>
        <begin position="156"/>
        <end position="169"/>
    </location>
</feature>
<dbReference type="InterPro" id="IPR000219">
    <property type="entry name" value="DH_dom"/>
</dbReference>
<evidence type="ECO:0008006" key="9">
    <source>
        <dbReference type="Google" id="ProtNLM"/>
    </source>
</evidence>
<feature type="region of interest" description="Disordered" evidence="3">
    <location>
        <begin position="838"/>
        <end position="866"/>
    </location>
</feature>
<feature type="compositionally biased region" description="Polar residues" evidence="3">
    <location>
        <begin position="238"/>
        <end position="260"/>
    </location>
</feature>
<dbReference type="GO" id="GO:0005085">
    <property type="term" value="F:guanyl-nucleotide exchange factor activity"/>
    <property type="evidence" value="ECO:0007669"/>
    <property type="project" value="UniProtKB-KW"/>
</dbReference>
<dbReference type="InterPro" id="IPR036390">
    <property type="entry name" value="WH_DNA-bd_sf"/>
</dbReference>
<feature type="compositionally biased region" description="Polar residues" evidence="3">
    <location>
        <begin position="116"/>
        <end position="141"/>
    </location>
</feature>
<dbReference type="SMART" id="SM00325">
    <property type="entry name" value="RhoGEF"/>
    <property type="match status" value="1"/>
</dbReference>
<dbReference type="InterPro" id="IPR000591">
    <property type="entry name" value="DEP_dom"/>
</dbReference>
<dbReference type="InterPro" id="IPR041675">
    <property type="entry name" value="PH_5"/>
</dbReference>
<keyword evidence="8" id="KW-1185">Reference proteome</keyword>
<dbReference type="CDD" id="cd04435">
    <property type="entry name" value="DEP_fRom2"/>
    <property type="match status" value="1"/>
</dbReference>
<feature type="region of interest" description="Disordered" evidence="3">
    <location>
        <begin position="498"/>
        <end position="518"/>
    </location>
</feature>
<dbReference type="Gene3D" id="1.20.900.10">
    <property type="entry name" value="Dbl homology (DH) domain"/>
    <property type="match status" value="1"/>
</dbReference>
<feature type="compositionally biased region" description="Polar residues" evidence="3">
    <location>
        <begin position="283"/>
        <end position="298"/>
    </location>
</feature>
<dbReference type="InterPro" id="IPR001180">
    <property type="entry name" value="CNH_dom"/>
</dbReference>
<feature type="region of interest" description="Disordered" evidence="3">
    <location>
        <begin position="234"/>
        <end position="260"/>
    </location>
</feature>
<dbReference type="VEuPathDB" id="FungiDB:TAPDE_004649"/>
<dbReference type="SMART" id="SM00036">
    <property type="entry name" value="CNH"/>
    <property type="match status" value="1"/>
</dbReference>
<keyword evidence="1" id="KW-0597">Phosphoprotein</keyword>
<dbReference type="Pfam" id="PF00780">
    <property type="entry name" value="CNH"/>
    <property type="match status" value="1"/>
</dbReference>
<evidence type="ECO:0000259" key="5">
    <source>
        <dbReference type="PROSITE" id="PS50010"/>
    </source>
</evidence>
<dbReference type="InterPro" id="IPR052233">
    <property type="entry name" value="Rho-type_GEFs"/>
</dbReference>
<dbReference type="PROSITE" id="PS50003">
    <property type="entry name" value="PH_DOMAIN"/>
    <property type="match status" value="1"/>
</dbReference>
<protein>
    <recommendedName>
        <fullName evidence="9">Rho guanyl nucleotide exchange factor</fullName>
    </recommendedName>
</protein>
<evidence type="ECO:0000313" key="8">
    <source>
        <dbReference type="Proteomes" id="UP000013776"/>
    </source>
</evidence>
<evidence type="ECO:0000259" key="4">
    <source>
        <dbReference type="PROSITE" id="PS50003"/>
    </source>
</evidence>
<gene>
    <name evidence="7" type="ORF">TAPDE_004649</name>
</gene>
<feature type="domain" description="DH" evidence="5">
    <location>
        <begin position="542"/>
        <end position="729"/>
    </location>
</feature>
<accession>R4XEU4</accession>
<dbReference type="InterPro" id="IPR001849">
    <property type="entry name" value="PH_domain"/>
</dbReference>
<feature type="domain" description="PH" evidence="4">
    <location>
        <begin position="765"/>
        <end position="908"/>
    </location>
</feature>
<dbReference type="PANTHER" id="PTHR46572">
    <property type="entry name" value="RHO1 GDP-GTP EXCHANGE PROTEIN 1-RELATED"/>
    <property type="match status" value="1"/>
</dbReference>
<dbReference type="InterPro" id="IPR036388">
    <property type="entry name" value="WH-like_DNA-bd_sf"/>
</dbReference>
<dbReference type="InterPro" id="IPR035899">
    <property type="entry name" value="DBL_dom_sf"/>
</dbReference>
<reference evidence="7 8" key="1">
    <citation type="journal article" date="2013" name="MBio">
        <title>Genome sequencing of the plant pathogen Taphrina deformans, the causal agent of peach leaf curl.</title>
        <authorList>
            <person name="Cisse O.H."/>
            <person name="Almeida J.M.G.C.F."/>
            <person name="Fonseca A."/>
            <person name="Kumar A.A."/>
            <person name="Salojaervi J."/>
            <person name="Overmyer K."/>
            <person name="Hauser P.M."/>
            <person name="Pagni M."/>
        </authorList>
    </citation>
    <scope>NUCLEOTIDE SEQUENCE [LARGE SCALE GENOMIC DNA]</scope>
    <source>
        <strain evidence="8">PYCC 5710 / ATCC 11124 / CBS 356.35 / IMI 108563 / JCM 9778 / NBRC 8474</strain>
    </source>
</reference>
<comment type="caution">
    <text evidence="7">The sequence shown here is derived from an EMBL/GenBank/DDBJ whole genome shotgun (WGS) entry which is preliminary data.</text>
</comment>
<dbReference type="SMART" id="SM00049">
    <property type="entry name" value="DEP"/>
    <property type="match status" value="1"/>
</dbReference>
<evidence type="ECO:0000256" key="1">
    <source>
        <dbReference type="ARBA" id="ARBA00022553"/>
    </source>
</evidence>
<evidence type="ECO:0000256" key="3">
    <source>
        <dbReference type="SAM" id="MobiDB-lite"/>
    </source>
</evidence>
<evidence type="ECO:0000313" key="7">
    <source>
        <dbReference type="EMBL" id="CCG84306.1"/>
    </source>
</evidence>
<feature type="region of interest" description="Disordered" evidence="3">
    <location>
        <begin position="1"/>
        <end position="169"/>
    </location>
</feature>
<organism evidence="7 8">
    <name type="scientific">Taphrina deformans (strain PYCC 5710 / ATCC 11124 / CBS 356.35 / IMI 108563 / JCM 9778 / NBRC 8474)</name>
    <name type="common">Peach leaf curl fungus</name>
    <name type="synonym">Lalaria deformans</name>
    <dbReference type="NCBI Taxonomy" id="1097556"/>
    <lineage>
        <taxon>Eukaryota</taxon>
        <taxon>Fungi</taxon>
        <taxon>Dikarya</taxon>
        <taxon>Ascomycota</taxon>
        <taxon>Taphrinomycotina</taxon>
        <taxon>Taphrinomycetes</taxon>
        <taxon>Taphrinales</taxon>
        <taxon>Taphrinaceae</taxon>
        <taxon>Taphrina</taxon>
    </lineage>
</organism>
<dbReference type="InterPro" id="IPR011993">
    <property type="entry name" value="PH-like_dom_sf"/>
</dbReference>
<dbReference type="Proteomes" id="UP000013776">
    <property type="component" value="Unassembled WGS sequence"/>
</dbReference>
<feature type="compositionally biased region" description="Low complexity" evidence="3">
    <location>
        <begin position="408"/>
        <end position="419"/>
    </location>
</feature>
<dbReference type="PROSITE" id="PS50010">
    <property type="entry name" value="DH_2"/>
    <property type="match status" value="1"/>
</dbReference>
<dbReference type="EMBL" id="CAHR02000220">
    <property type="protein sequence ID" value="CCG84306.1"/>
    <property type="molecule type" value="Genomic_DNA"/>
</dbReference>
<dbReference type="Gene3D" id="2.30.29.30">
    <property type="entry name" value="Pleckstrin-homology domain (PH domain)/Phosphotyrosine-binding domain (PTB)"/>
    <property type="match status" value="1"/>
</dbReference>
<dbReference type="Gene3D" id="1.10.10.10">
    <property type="entry name" value="Winged helix-like DNA-binding domain superfamily/Winged helix DNA-binding domain"/>
    <property type="match status" value="1"/>
</dbReference>
<dbReference type="SMART" id="SM00233">
    <property type="entry name" value="PH"/>
    <property type="match status" value="1"/>
</dbReference>